<dbReference type="Proteomes" id="UP000298653">
    <property type="component" value="Chromosome"/>
</dbReference>
<dbReference type="RefSeq" id="WP_243118772.1">
    <property type="nucleotide sequence ID" value="NZ_CP040058.1"/>
</dbReference>
<keyword evidence="2" id="KW-1185">Reference proteome</keyword>
<organism evidence="1 2">
    <name type="scientific">Anaerostipes rhamnosivorans</name>
    <dbReference type="NCBI Taxonomy" id="1229621"/>
    <lineage>
        <taxon>Bacteria</taxon>
        <taxon>Bacillati</taxon>
        <taxon>Bacillota</taxon>
        <taxon>Clostridia</taxon>
        <taxon>Lachnospirales</taxon>
        <taxon>Lachnospiraceae</taxon>
        <taxon>Anaerostipes</taxon>
    </lineage>
</organism>
<dbReference type="AlphaFoldDB" id="A0A4P8IEW1"/>
<name>A0A4P8IEW1_9FIRM</name>
<evidence type="ECO:0000313" key="1">
    <source>
        <dbReference type="EMBL" id="QCP36412.1"/>
    </source>
</evidence>
<dbReference type="KEGG" id="arf:AR1Y2_2958"/>
<accession>A0A4P8IEW1</accession>
<dbReference type="EMBL" id="CP040058">
    <property type="protein sequence ID" value="QCP36412.1"/>
    <property type="molecule type" value="Genomic_DNA"/>
</dbReference>
<proteinExistence type="predicted"/>
<sequence length="90" mass="10893">MFDFTTEQGQMDTVIGILLHHYKKEDLSEFYGISPKLINIWMERYRRRALEEIKRRQICFNGRSVKKMKPLLSIYRPTSGAVYIDWKHIR</sequence>
<gene>
    <name evidence="1" type="ORF">AR1Y2_2958</name>
</gene>
<protein>
    <submittedName>
        <fullName evidence="1">Uncharacterized protein</fullName>
    </submittedName>
</protein>
<evidence type="ECO:0000313" key="2">
    <source>
        <dbReference type="Proteomes" id="UP000298653"/>
    </source>
</evidence>
<reference evidence="1 2" key="1">
    <citation type="submission" date="2019-05" db="EMBL/GenBank/DDBJ databases">
        <title>Complete genome sequencing of Anaerostipes rhamnosivorans.</title>
        <authorList>
            <person name="Bui T.P.N."/>
            <person name="de Vos W.M."/>
        </authorList>
    </citation>
    <scope>NUCLEOTIDE SEQUENCE [LARGE SCALE GENOMIC DNA]</scope>
    <source>
        <strain evidence="1 2">1y2</strain>
    </source>
</reference>